<protein>
    <submittedName>
        <fullName evidence="2">Uncharacterized protein</fullName>
    </submittedName>
</protein>
<proteinExistence type="predicted"/>
<dbReference type="InterPro" id="IPR054202">
    <property type="entry name" value="DUF6907"/>
</dbReference>
<gene>
    <name evidence="2" type="ORF">IHE70_18245</name>
</gene>
<name>A0A927L4F5_9ACTN</name>
<evidence type="ECO:0000313" key="2">
    <source>
        <dbReference type="EMBL" id="MBD9725119.1"/>
    </source>
</evidence>
<dbReference type="Proteomes" id="UP000661025">
    <property type="component" value="Unassembled WGS sequence"/>
</dbReference>
<accession>A0A927L4F5</accession>
<evidence type="ECO:0000256" key="1">
    <source>
        <dbReference type="SAM" id="MobiDB-lite"/>
    </source>
</evidence>
<reference evidence="2" key="1">
    <citation type="submission" date="2020-09" db="EMBL/GenBank/DDBJ databases">
        <title>Streptomyces canutascabiei sp. nov., which causes potato common scab and is distributed across the world.</title>
        <authorList>
            <person name="Nguyen H.P."/>
            <person name="Weisberg A.J."/>
            <person name="Chang J.H."/>
            <person name="Clarke C.R."/>
        </authorList>
    </citation>
    <scope>NUCLEOTIDE SEQUENCE</scope>
    <source>
        <strain evidence="2">ID-01-6.2a</strain>
    </source>
</reference>
<feature type="region of interest" description="Disordered" evidence="1">
    <location>
        <begin position="152"/>
        <end position="172"/>
    </location>
</feature>
<comment type="caution">
    <text evidence="2">The sequence shown here is derived from an EMBL/GenBank/DDBJ whole genome shotgun (WGS) entry which is preliminary data.</text>
</comment>
<sequence>MANHAISQHIAALAGIPKQSTAAPVLPLPAVKPGHRLVPATVGLPGSVQTIWIECADWCVTDHTQSVGFVEDINHEGEHRKMSLSPSHGDRVPVEVYLSQWPSSAEDKGQPTLAVDLDYEVATYGRTAALALADQLVAFAADVRRLAQTLPDDAPARSQADEALRRVQGGAA</sequence>
<dbReference type="GeneID" id="79932948"/>
<dbReference type="EMBL" id="JACYXT010000006">
    <property type="protein sequence ID" value="MBD9725119.1"/>
    <property type="molecule type" value="Genomic_DNA"/>
</dbReference>
<evidence type="ECO:0000313" key="3">
    <source>
        <dbReference type="Proteomes" id="UP000661025"/>
    </source>
</evidence>
<dbReference type="AlphaFoldDB" id="A0A927L4F5"/>
<dbReference type="Pfam" id="PF21848">
    <property type="entry name" value="DUF6907"/>
    <property type="match status" value="1"/>
</dbReference>
<organism evidence="2 3">
    <name type="scientific">Streptomyces caniscabiei</name>
    <dbReference type="NCBI Taxonomy" id="2746961"/>
    <lineage>
        <taxon>Bacteria</taxon>
        <taxon>Bacillati</taxon>
        <taxon>Actinomycetota</taxon>
        <taxon>Actinomycetes</taxon>
        <taxon>Kitasatosporales</taxon>
        <taxon>Streptomycetaceae</taxon>
        <taxon>Streptomyces</taxon>
    </lineage>
</organism>
<dbReference type="RefSeq" id="WP_192361843.1">
    <property type="nucleotide sequence ID" value="NZ_CP119182.1"/>
</dbReference>